<dbReference type="GO" id="GO:0031054">
    <property type="term" value="P:pre-miRNA processing"/>
    <property type="evidence" value="ECO:0007669"/>
    <property type="project" value="InterPro"/>
</dbReference>
<evidence type="ECO:0000313" key="10">
    <source>
        <dbReference type="Proteomes" id="UP000215902"/>
    </source>
</evidence>
<feature type="compositionally biased region" description="Low complexity" evidence="6">
    <location>
        <begin position="956"/>
        <end position="966"/>
    </location>
</feature>
<keyword evidence="1" id="KW-0540">Nuclease</keyword>
<evidence type="ECO:0000313" key="9">
    <source>
        <dbReference type="EMBL" id="PAA61703.1"/>
    </source>
</evidence>
<dbReference type="EMBL" id="NIVC01002005">
    <property type="protein sequence ID" value="PAA61703.1"/>
    <property type="molecule type" value="Genomic_DNA"/>
</dbReference>
<keyword evidence="2" id="KW-0255">Endonuclease</keyword>
<dbReference type="GO" id="GO:0070877">
    <property type="term" value="C:microprocessor complex"/>
    <property type="evidence" value="ECO:0007669"/>
    <property type="project" value="TreeGrafter"/>
</dbReference>
<comment type="caution">
    <text evidence="9">The sequence shown here is derived from an EMBL/GenBank/DDBJ whole genome shotgun (WGS) entry which is preliminary data.</text>
</comment>
<dbReference type="Gene3D" id="3.30.160.20">
    <property type="match status" value="1"/>
</dbReference>
<feature type="compositionally biased region" description="Basic residues" evidence="6">
    <location>
        <begin position="974"/>
        <end position="986"/>
    </location>
</feature>
<dbReference type="PROSITE" id="PS50137">
    <property type="entry name" value="DS_RBD"/>
    <property type="match status" value="1"/>
</dbReference>
<gene>
    <name evidence="9" type="ORF">BOX15_Mlig001174g1</name>
</gene>
<feature type="region of interest" description="Disordered" evidence="6">
    <location>
        <begin position="943"/>
        <end position="1020"/>
    </location>
</feature>
<reference evidence="9 10" key="1">
    <citation type="submission" date="2017-06" db="EMBL/GenBank/DDBJ databases">
        <title>A platform for efficient transgenesis in Macrostomum lignano, a flatworm model organism for stem cell research.</title>
        <authorList>
            <person name="Berezikov E."/>
        </authorList>
    </citation>
    <scope>NUCLEOTIDE SEQUENCE [LARGE SCALE GENOMIC DNA]</scope>
    <source>
        <strain evidence="9">DV1</strain>
        <tissue evidence="9">Whole organism</tissue>
    </source>
</reference>
<dbReference type="GO" id="GO:0003723">
    <property type="term" value="F:RNA binding"/>
    <property type="evidence" value="ECO:0007669"/>
    <property type="project" value="UniProtKB-UniRule"/>
</dbReference>
<dbReference type="SMART" id="SM00358">
    <property type="entry name" value="DSRM"/>
    <property type="match status" value="1"/>
</dbReference>
<evidence type="ECO:0000256" key="5">
    <source>
        <dbReference type="PROSITE-ProRule" id="PRU00266"/>
    </source>
</evidence>
<feature type="compositionally biased region" description="Acidic residues" evidence="6">
    <location>
        <begin position="990"/>
        <end position="1000"/>
    </location>
</feature>
<sequence>MRHPQKLNPHLWYNEPGELNDGPRCYCKPEYQVGPSHCKYEGETAIPKCDPHSNNPNKLHHYRICVLPNTNYSAKQPSVIMYKNLKYEFEGFGLLSHYKLDDLPPCKFHRYNIFYKVHLVPEPLPPNFTVRSLDLLSDFVMYELLELLDETLYPSGADEATSCRCFHLYPRFSRRGHDGALELLPAWAILQHLLDNSGLLIEPDCLDSVLRMSKEEWRNFIDQWRGQLITYPGKKPSTIRVDQVDRCSAAASAASSDGRDKPTYPYVIHITQVPLKFGWQAENTYRRTLKSYFREQYMIVFNPRVGAEQREKLQHLREKMRVVEEAPDKRREVTVEMSAEGFRRTGLRPDVTQFALLLPHFLSFCRLHRSISALESRIGYVFKDKSLFHQAMTHPSSIRSTLGLNSDHVLNSMLNCGPRLLEYGEVREIRQATRKHGLAYTVNVMSMLPSILEKKSPIFGNDRLEYLGDAVVELIVTTHLFYILPEVSEGHLDAFRQSLVMNAHLALLARRLGLHCYLQYAHGMDFYLDSTFMHAYSDAFEAFMAAVYLDGGLALANRIFADVMWGSDPSCLRVWCTPPPHPIQLEYPDGDRHLLPQHPKLKKLTRLERRIGMEFRHIRLLAQSLSYTRRFNQLTLGNNQRLEHLGDTLLKFVTTDYLFKHFPYHHEGHLSILRNTMANKYTQGQVCRDLGLTEFIIEDTPAAPSALLSLDADSKIFADVLESFVGAVFVDKDLTWVERLCQVCFFPRLVEFILTQEWNDPKSKLQQCCLTLRDRDSKPELARYVLDSCTGGSNNRCFRISVYFRNVKLGEGSGKSVKVAQMNAAKNALQQNQDSFPVLQFHQQVIEQRYSPSLRASMLAKVYDNDAALVTAFTHVDGDTPLYQETDGGDLDDVGEASFDDEEEAADADKDCSVDGVGDTTTAATASATNATVEDNMMLEITDDDDDDEADDKSDSSTSSSSASASDADEAGSHRKQLRLVRKRKLNSTQDDDGDDDEDAGNGKGRQPTGTLLDLFKDKL</sequence>
<feature type="domain" description="RNase III" evidence="8">
    <location>
        <begin position="604"/>
        <end position="733"/>
    </location>
</feature>
<dbReference type="SUPFAM" id="SSF69065">
    <property type="entry name" value="RNase III domain-like"/>
    <property type="match status" value="2"/>
</dbReference>
<dbReference type="Pfam" id="PF26050">
    <property type="entry name" value="Helical_CED_Drosha"/>
    <property type="match status" value="1"/>
</dbReference>
<keyword evidence="4 5" id="KW-0694">RNA-binding</keyword>
<dbReference type="Proteomes" id="UP000215902">
    <property type="component" value="Unassembled WGS sequence"/>
</dbReference>
<feature type="compositionally biased region" description="Acidic residues" evidence="6">
    <location>
        <begin position="887"/>
        <end position="906"/>
    </location>
</feature>
<dbReference type="CDD" id="cd19877">
    <property type="entry name" value="DSRM_RNAse_III_meta_like"/>
    <property type="match status" value="1"/>
</dbReference>
<proteinExistence type="predicted"/>
<dbReference type="PROSITE" id="PS50142">
    <property type="entry name" value="RNASE_3_2"/>
    <property type="match status" value="2"/>
</dbReference>
<evidence type="ECO:0000256" key="4">
    <source>
        <dbReference type="ARBA" id="ARBA00022884"/>
    </source>
</evidence>
<dbReference type="Pfam" id="PF00035">
    <property type="entry name" value="dsrm"/>
    <property type="match status" value="1"/>
</dbReference>
<accession>A0A267EJK4</accession>
<dbReference type="OrthoDB" id="67027at2759"/>
<dbReference type="SUPFAM" id="SSF54768">
    <property type="entry name" value="dsRNA-binding domain-like"/>
    <property type="match status" value="1"/>
</dbReference>
<dbReference type="CDD" id="cd00593">
    <property type="entry name" value="RIBOc"/>
    <property type="match status" value="2"/>
</dbReference>
<evidence type="ECO:0000256" key="3">
    <source>
        <dbReference type="ARBA" id="ARBA00022801"/>
    </source>
</evidence>
<dbReference type="SMART" id="SM00535">
    <property type="entry name" value="RIBOc"/>
    <property type="match status" value="2"/>
</dbReference>
<keyword evidence="10" id="KW-1185">Reference proteome</keyword>
<dbReference type="InterPro" id="IPR044442">
    <property type="entry name" value="RNAse_III_DSRM__animal"/>
</dbReference>
<feature type="compositionally biased region" description="Acidic residues" evidence="6">
    <location>
        <begin position="943"/>
        <end position="952"/>
    </location>
</feature>
<evidence type="ECO:0008006" key="11">
    <source>
        <dbReference type="Google" id="ProtNLM"/>
    </source>
</evidence>
<dbReference type="Pfam" id="PF00636">
    <property type="entry name" value="Ribonuclease_3"/>
    <property type="match status" value="2"/>
</dbReference>
<dbReference type="PROSITE" id="PS00517">
    <property type="entry name" value="RNASE_3_1"/>
    <property type="match status" value="1"/>
</dbReference>
<feature type="domain" description="DRBM" evidence="7">
    <location>
        <begin position="760"/>
        <end position="834"/>
    </location>
</feature>
<dbReference type="PANTHER" id="PTHR11207">
    <property type="entry name" value="RIBONUCLEASE III"/>
    <property type="match status" value="1"/>
</dbReference>
<organism evidence="9 10">
    <name type="scientific">Macrostomum lignano</name>
    <dbReference type="NCBI Taxonomy" id="282301"/>
    <lineage>
        <taxon>Eukaryota</taxon>
        <taxon>Metazoa</taxon>
        <taxon>Spiralia</taxon>
        <taxon>Lophotrochozoa</taxon>
        <taxon>Platyhelminthes</taxon>
        <taxon>Rhabditophora</taxon>
        <taxon>Macrostomorpha</taxon>
        <taxon>Macrostomida</taxon>
        <taxon>Macrostomidae</taxon>
        <taxon>Macrostomum</taxon>
    </lineage>
</organism>
<evidence type="ECO:0000259" key="8">
    <source>
        <dbReference type="PROSITE" id="PS50142"/>
    </source>
</evidence>
<dbReference type="PANTHER" id="PTHR11207:SF0">
    <property type="entry name" value="RIBONUCLEASE 3"/>
    <property type="match status" value="1"/>
</dbReference>
<keyword evidence="3" id="KW-0378">Hydrolase</keyword>
<evidence type="ECO:0000259" key="7">
    <source>
        <dbReference type="PROSITE" id="PS50137"/>
    </source>
</evidence>
<name>A0A267EJK4_9PLAT</name>
<feature type="region of interest" description="Disordered" evidence="6">
    <location>
        <begin position="879"/>
        <end position="916"/>
    </location>
</feature>
<dbReference type="Gene3D" id="1.10.1520.10">
    <property type="entry name" value="Ribonuclease III domain"/>
    <property type="match status" value="2"/>
</dbReference>
<dbReference type="AlphaFoldDB" id="A0A267EJK4"/>
<dbReference type="InterPro" id="IPR000999">
    <property type="entry name" value="RNase_III_dom"/>
</dbReference>
<evidence type="ECO:0000256" key="1">
    <source>
        <dbReference type="ARBA" id="ARBA00022722"/>
    </source>
</evidence>
<dbReference type="GO" id="GO:0031053">
    <property type="term" value="P:primary miRNA processing"/>
    <property type="evidence" value="ECO:0007669"/>
    <property type="project" value="TreeGrafter"/>
</dbReference>
<feature type="domain" description="RNase III" evidence="8">
    <location>
        <begin position="371"/>
        <end position="552"/>
    </location>
</feature>
<protein>
    <recommendedName>
        <fullName evidence="11">Drosha</fullName>
    </recommendedName>
</protein>
<evidence type="ECO:0000256" key="6">
    <source>
        <dbReference type="SAM" id="MobiDB-lite"/>
    </source>
</evidence>
<dbReference type="InterPro" id="IPR014720">
    <property type="entry name" value="dsRBD_dom"/>
</dbReference>
<dbReference type="InterPro" id="IPR058938">
    <property type="entry name" value="Helical_CED_Drosha"/>
</dbReference>
<dbReference type="STRING" id="282301.A0A267EJK4"/>
<evidence type="ECO:0000256" key="2">
    <source>
        <dbReference type="ARBA" id="ARBA00022759"/>
    </source>
</evidence>
<dbReference type="GO" id="GO:0004525">
    <property type="term" value="F:ribonuclease III activity"/>
    <property type="evidence" value="ECO:0007669"/>
    <property type="project" value="InterPro"/>
</dbReference>
<dbReference type="InterPro" id="IPR036389">
    <property type="entry name" value="RNase_III_sf"/>
</dbReference>